<name>A0AAW1SCL0_9CHLO</name>
<protein>
    <recommendedName>
        <fullName evidence="3">Tetratricopeptide repeat protein</fullName>
    </recommendedName>
</protein>
<evidence type="ECO:0008006" key="3">
    <source>
        <dbReference type="Google" id="ProtNLM"/>
    </source>
</evidence>
<evidence type="ECO:0000313" key="2">
    <source>
        <dbReference type="Proteomes" id="UP001445335"/>
    </source>
</evidence>
<gene>
    <name evidence="1" type="ORF">WJX81_000711</name>
</gene>
<dbReference type="Proteomes" id="UP001445335">
    <property type="component" value="Unassembled WGS sequence"/>
</dbReference>
<proteinExistence type="predicted"/>
<dbReference type="GO" id="GO:0009507">
    <property type="term" value="C:chloroplast"/>
    <property type="evidence" value="ECO:0007669"/>
    <property type="project" value="TreeGrafter"/>
</dbReference>
<reference evidence="1 2" key="1">
    <citation type="journal article" date="2024" name="Nat. Commun.">
        <title>Phylogenomics reveals the evolutionary origins of lichenization in chlorophyte algae.</title>
        <authorList>
            <person name="Puginier C."/>
            <person name="Libourel C."/>
            <person name="Otte J."/>
            <person name="Skaloud P."/>
            <person name="Haon M."/>
            <person name="Grisel S."/>
            <person name="Petersen M."/>
            <person name="Berrin J.G."/>
            <person name="Delaux P.M."/>
            <person name="Dal Grande F."/>
            <person name="Keller J."/>
        </authorList>
    </citation>
    <scope>NUCLEOTIDE SEQUENCE [LARGE SCALE GENOMIC DNA]</scope>
    <source>
        <strain evidence="1 2">SAG 245.80</strain>
    </source>
</reference>
<dbReference type="AlphaFoldDB" id="A0AAW1SCL0"/>
<organism evidence="1 2">
    <name type="scientific">Elliptochloris bilobata</name>
    <dbReference type="NCBI Taxonomy" id="381761"/>
    <lineage>
        <taxon>Eukaryota</taxon>
        <taxon>Viridiplantae</taxon>
        <taxon>Chlorophyta</taxon>
        <taxon>core chlorophytes</taxon>
        <taxon>Trebouxiophyceae</taxon>
        <taxon>Trebouxiophyceae incertae sedis</taxon>
        <taxon>Elliptochloris clade</taxon>
        <taxon>Elliptochloris</taxon>
    </lineage>
</organism>
<dbReference type="PANTHER" id="PTHR47908">
    <property type="match status" value="1"/>
</dbReference>
<dbReference type="PANTHER" id="PTHR47908:SF2">
    <property type="entry name" value="TETRATRICOPEPTIDE REPEAT (TPR)-LIKE SUPERFAMILY PROTEIN"/>
    <property type="match status" value="1"/>
</dbReference>
<dbReference type="InterPro" id="IPR011990">
    <property type="entry name" value="TPR-like_helical_dom_sf"/>
</dbReference>
<sequence>MPKRVPTGYQRFRRHIADNRETGHAPASTRYAVLASANGRSDTRAASRLVQRGMTAFRQGDVLGSLEAFDAALLQDPGIRPYLWQRGLSLYYLEQWEEGVNQFRDDVAVNPADTEEAIWAFMCEARLWGAQRAREHFLKVGQDPRPVMRAAYACFCDATSPDAILAAVEPARGSHDLFYANLYIGLYHEAEGSLAVAEAAITTAVATPYALQSGDYMASVASVHCLRRGWGRQRRPSDRGRP</sequence>
<evidence type="ECO:0000313" key="1">
    <source>
        <dbReference type="EMBL" id="KAK9843968.1"/>
    </source>
</evidence>
<comment type="caution">
    <text evidence="1">The sequence shown here is derived from an EMBL/GenBank/DDBJ whole genome shotgun (WGS) entry which is preliminary data.</text>
</comment>
<keyword evidence="2" id="KW-1185">Reference proteome</keyword>
<accession>A0AAW1SCL0</accession>
<dbReference type="EMBL" id="JALJOU010000004">
    <property type="protein sequence ID" value="KAK9843968.1"/>
    <property type="molecule type" value="Genomic_DNA"/>
</dbReference>
<dbReference type="Gene3D" id="1.25.40.10">
    <property type="entry name" value="Tetratricopeptide repeat domain"/>
    <property type="match status" value="1"/>
</dbReference>
<dbReference type="SUPFAM" id="SSF48452">
    <property type="entry name" value="TPR-like"/>
    <property type="match status" value="1"/>
</dbReference>